<feature type="transmembrane region" description="Helical" evidence="1">
    <location>
        <begin position="17"/>
        <end position="37"/>
    </location>
</feature>
<reference evidence="3" key="1">
    <citation type="journal article" date="2014" name="Genome Announc.">
        <title>De novo whole-genome sequence and genome annotation of Lichtheimia ramosa.</title>
        <authorList>
            <person name="Linde J."/>
            <person name="Schwartze V."/>
            <person name="Binder U."/>
            <person name="Lass-Florl C."/>
            <person name="Voigt K."/>
            <person name="Horn F."/>
        </authorList>
    </citation>
    <scope>NUCLEOTIDE SEQUENCE</scope>
    <source>
        <strain evidence="3">JMRC FSU:6197</strain>
    </source>
</reference>
<evidence type="ECO:0000313" key="3">
    <source>
        <dbReference type="EMBL" id="CDS07384.1"/>
    </source>
</evidence>
<evidence type="ECO:0000256" key="1">
    <source>
        <dbReference type="SAM" id="Phobius"/>
    </source>
</evidence>
<dbReference type="GO" id="GO:0004806">
    <property type="term" value="F:triacylglycerol lipase activity"/>
    <property type="evidence" value="ECO:0007669"/>
    <property type="project" value="InterPro"/>
</dbReference>
<keyword evidence="1" id="KW-1133">Transmembrane helix</keyword>
<dbReference type="PANTHER" id="PTHR46086">
    <property type="entry name" value="ALPHA/BETA-HYDROLASES SUPERFAMILY PROTEIN"/>
    <property type="match status" value="1"/>
</dbReference>
<evidence type="ECO:0000259" key="2">
    <source>
        <dbReference type="Pfam" id="PF01764"/>
    </source>
</evidence>
<gene>
    <name evidence="3" type="ORF">LRAMOSA01333</name>
</gene>
<dbReference type="InterPro" id="IPR002921">
    <property type="entry name" value="Fungal_lipase-type"/>
</dbReference>
<sequence length="571" mass="64026">MTTTSTTPPNNTHIATLLYLAIASALSCIPALAGFYAQWRGYRWLGFFCYGLTGLSFVLFLILLVGFKLLRRGTPFLLGFLDRLNHVLAPIVSRIARTSFVGPVIGMVVRANFFVWFLVLLMSDQLVRALLTRIVGPHSSQSKYSIVNSVDPQFALIDNSLDKLFGVSHSYSVAKAYTLAVASKLAYEEVSIIKHELEKDGFDVANSFLPLAYKNICAYIVERENDIFLIFRGTSPLNIQNFVTDFNIGMMDVRTPSGVSMGKVHRGFWEAMGESCPAPAQRSTTLQVQLSSASLYRTITSTVQAAAEIGKFAIDQLLHHVSDPIDNSWIGYDIDIRHHSMYAQAEGWIMELINRQQESISKKRFYVGGHSLGGALGTIFVAKMIQSESPLLRHFAGMYTFGQPKVGDAEFSRAFYPEISCKIFHHAYNNDIVARVPPWFYNYQTPPGTLVFIDSAHQMTLYPPDPRTNEPVPVRPISYIHLSGLLNSNVIRRLAHESWLRVLFRLLFPFFLNDHFPSDYCAGIRQGLLNKDVPIAGQESWDKRNLDEEGAVGTTVVPMGITKTTRRHYAS</sequence>
<proteinExistence type="predicted"/>
<organism evidence="3">
    <name type="scientific">Lichtheimia ramosa</name>
    <dbReference type="NCBI Taxonomy" id="688394"/>
    <lineage>
        <taxon>Eukaryota</taxon>
        <taxon>Fungi</taxon>
        <taxon>Fungi incertae sedis</taxon>
        <taxon>Mucoromycota</taxon>
        <taxon>Mucoromycotina</taxon>
        <taxon>Mucoromycetes</taxon>
        <taxon>Mucorales</taxon>
        <taxon>Lichtheimiaceae</taxon>
        <taxon>Lichtheimia</taxon>
    </lineage>
</organism>
<dbReference type="AlphaFoldDB" id="A0A077WJS2"/>
<dbReference type="PANTHER" id="PTHR46086:SF3">
    <property type="entry name" value="TRIACYLGLYCEROL LIPASE OBL1"/>
    <property type="match status" value="1"/>
</dbReference>
<keyword evidence="1" id="KW-0472">Membrane</keyword>
<dbReference type="OrthoDB" id="2338663at2759"/>
<keyword evidence="1" id="KW-0812">Transmembrane</keyword>
<feature type="domain" description="Fungal lipase-type" evidence="2">
    <location>
        <begin position="229"/>
        <end position="439"/>
    </location>
</feature>
<dbReference type="Pfam" id="PF01764">
    <property type="entry name" value="Lipase_3"/>
    <property type="match status" value="1"/>
</dbReference>
<dbReference type="EMBL" id="LK023324">
    <property type="protein sequence ID" value="CDS07384.1"/>
    <property type="molecule type" value="Genomic_DNA"/>
</dbReference>
<name>A0A077WJS2_9FUNG</name>
<dbReference type="GO" id="GO:0006629">
    <property type="term" value="P:lipid metabolic process"/>
    <property type="evidence" value="ECO:0007669"/>
    <property type="project" value="InterPro"/>
</dbReference>
<feature type="transmembrane region" description="Helical" evidence="1">
    <location>
        <begin position="44"/>
        <end position="67"/>
    </location>
</feature>
<dbReference type="InterPro" id="IPR044819">
    <property type="entry name" value="OBL-like"/>
</dbReference>
<dbReference type="InterPro" id="IPR029058">
    <property type="entry name" value="AB_hydrolase_fold"/>
</dbReference>
<dbReference type="SUPFAM" id="SSF53474">
    <property type="entry name" value="alpha/beta-Hydrolases"/>
    <property type="match status" value="1"/>
</dbReference>
<accession>A0A077WJS2</accession>
<protein>
    <recommendedName>
        <fullName evidence="2">Fungal lipase-type domain-containing protein</fullName>
    </recommendedName>
</protein>
<dbReference type="Gene3D" id="3.40.50.1820">
    <property type="entry name" value="alpha/beta hydrolase"/>
    <property type="match status" value="1"/>
</dbReference>
<dbReference type="CDD" id="cd00519">
    <property type="entry name" value="Lipase_3"/>
    <property type="match status" value="1"/>
</dbReference>